<organism evidence="2 3">
    <name type="scientific">Hyella patelloides LEGE 07179</name>
    <dbReference type="NCBI Taxonomy" id="945734"/>
    <lineage>
        <taxon>Bacteria</taxon>
        <taxon>Bacillati</taxon>
        <taxon>Cyanobacteriota</taxon>
        <taxon>Cyanophyceae</taxon>
        <taxon>Pleurocapsales</taxon>
        <taxon>Hyellaceae</taxon>
        <taxon>Hyella</taxon>
    </lineage>
</organism>
<dbReference type="NCBIfam" id="NF047646">
    <property type="entry name" value="REP_Tyr_transpos"/>
    <property type="match status" value="1"/>
</dbReference>
<dbReference type="PANTHER" id="PTHR36966">
    <property type="entry name" value="REP-ASSOCIATED TYROSINE TRANSPOSASE"/>
    <property type="match status" value="1"/>
</dbReference>
<dbReference type="Proteomes" id="UP000320055">
    <property type="component" value="Unassembled WGS sequence"/>
</dbReference>
<dbReference type="SUPFAM" id="SSF143422">
    <property type="entry name" value="Transposase IS200-like"/>
    <property type="match status" value="1"/>
</dbReference>
<name>A0A563W0I0_9CYAN</name>
<dbReference type="SMART" id="SM01321">
    <property type="entry name" value="Y1_Tnp"/>
    <property type="match status" value="1"/>
</dbReference>
<evidence type="ECO:0000259" key="1">
    <source>
        <dbReference type="SMART" id="SM01321"/>
    </source>
</evidence>
<gene>
    <name evidence="2" type="ORF">H1P_560027</name>
</gene>
<reference evidence="2 3" key="1">
    <citation type="submission" date="2019-01" db="EMBL/GenBank/DDBJ databases">
        <authorList>
            <person name="Brito A."/>
        </authorList>
    </citation>
    <scope>NUCLEOTIDE SEQUENCE [LARGE SCALE GENOMIC DNA]</scope>
    <source>
        <strain evidence="2">1</strain>
    </source>
</reference>
<dbReference type="Gene3D" id="3.30.70.1290">
    <property type="entry name" value="Transposase IS200-like"/>
    <property type="match status" value="1"/>
</dbReference>
<dbReference type="GO" id="GO:0043565">
    <property type="term" value="F:sequence-specific DNA binding"/>
    <property type="evidence" value="ECO:0007669"/>
    <property type="project" value="TreeGrafter"/>
</dbReference>
<feature type="domain" description="Transposase IS200-like" evidence="1">
    <location>
        <begin position="9"/>
        <end position="137"/>
    </location>
</feature>
<dbReference type="InterPro" id="IPR036515">
    <property type="entry name" value="Transposase_17_sf"/>
</dbReference>
<evidence type="ECO:0000313" key="2">
    <source>
        <dbReference type="EMBL" id="VEP17170.1"/>
    </source>
</evidence>
<dbReference type="GO" id="GO:0004803">
    <property type="term" value="F:transposase activity"/>
    <property type="evidence" value="ECO:0007669"/>
    <property type="project" value="InterPro"/>
</dbReference>
<dbReference type="InterPro" id="IPR052715">
    <property type="entry name" value="RAYT_transposase"/>
</dbReference>
<sequence>MPNYRRLYVPGGTYFFTIVTYQRQPIFNNPDNISLLRKAVATVKSEMPLKILGAVILPEHLHFIWQLPPGDSAYSKRIGKMKVLFTQSLPEKEKSQQENSISRLKHRESNIWQRRFWEHTIRDEEDLENYLNYIHYNPVKHNLVSCPHLWQYSSFHSWVKNKRLDRNLGCVCNEK</sequence>
<dbReference type="OrthoDB" id="9794403at2"/>
<dbReference type="InterPro" id="IPR002686">
    <property type="entry name" value="Transposase_17"/>
</dbReference>
<evidence type="ECO:0000313" key="3">
    <source>
        <dbReference type="Proteomes" id="UP000320055"/>
    </source>
</evidence>
<dbReference type="PANTHER" id="PTHR36966:SF1">
    <property type="entry name" value="REP-ASSOCIATED TYROSINE TRANSPOSASE"/>
    <property type="match status" value="1"/>
</dbReference>
<protein>
    <submittedName>
        <fullName evidence="2">Transposase</fullName>
    </submittedName>
</protein>
<accession>A0A563W0I0</accession>
<dbReference type="RefSeq" id="WP_144866833.1">
    <property type="nucleotide sequence ID" value="NZ_LR213815.1"/>
</dbReference>
<keyword evidence="3" id="KW-1185">Reference proteome</keyword>
<dbReference type="GO" id="GO:0006313">
    <property type="term" value="P:DNA transposition"/>
    <property type="evidence" value="ECO:0007669"/>
    <property type="project" value="InterPro"/>
</dbReference>
<dbReference type="AlphaFoldDB" id="A0A563W0I0"/>
<dbReference type="Pfam" id="PF01797">
    <property type="entry name" value="Y1_Tnp"/>
    <property type="match status" value="1"/>
</dbReference>
<proteinExistence type="predicted"/>
<dbReference type="EMBL" id="CAACVJ010000512">
    <property type="protein sequence ID" value="VEP17170.1"/>
    <property type="molecule type" value="Genomic_DNA"/>
</dbReference>